<keyword evidence="9" id="KW-1185">Reference proteome</keyword>
<keyword evidence="3 8" id="KW-0808">Transferase</keyword>
<sequence>MMVSIYGIKINDDIDKNIFNKLLCIVSSEKKNKILKFRSKKDAQRSLFGDLLARYVICNKLNIKNEQLEFDVNKYGKPNLIRPEGYHYNISHSGDWVVCAFDNHPIGIDVEVIKPIDFNIAKKFYTEFEYTDLMNQKENNRLNYFYRLWTLKESYIKADGKGLSIPLNSFSFSINNQDIELMTENEFNSCLFWQNEIDNKHIVSVCYLKGNIDSIKIINQSNILMSPFF</sequence>
<dbReference type="InterPro" id="IPR037143">
    <property type="entry name" value="4-PPantetheinyl_Trfase_dom_sf"/>
</dbReference>
<dbReference type="GO" id="GO:0008897">
    <property type="term" value="F:holo-[acyl-carrier-protein] synthase activity"/>
    <property type="evidence" value="ECO:0007669"/>
    <property type="project" value="InterPro"/>
</dbReference>
<evidence type="ECO:0000256" key="2">
    <source>
        <dbReference type="ARBA" id="ARBA00010990"/>
    </source>
</evidence>
<name>A0A9W5Y9Y1_9FIRM</name>
<dbReference type="PANTHER" id="PTHR12215">
    <property type="entry name" value="PHOSPHOPANTETHEINE TRANSFERASE"/>
    <property type="match status" value="1"/>
</dbReference>
<dbReference type="SUPFAM" id="SSF56214">
    <property type="entry name" value="4'-phosphopantetheinyl transferase"/>
    <property type="match status" value="2"/>
</dbReference>
<dbReference type="InterPro" id="IPR008278">
    <property type="entry name" value="4-PPantetheinyl_Trfase_dom"/>
</dbReference>
<evidence type="ECO:0000256" key="5">
    <source>
        <dbReference type="ARBA" id="ARBA00022842"/>
    </source>
</evidence>
<dbReference type="Gene3D" id="3.90.470.20">
    <property type="entry name" value="4'-phosphopantetheinyl transferase domain"/>
    <property type="match status" value="2"/>
</dbReference>
<accession>A0A9W5Y9Y1</accession>
<evidence type="ECO:0000256" key="4">
    <source>
        <dbReference type="ARBA" id="ARBA00022723"/>
    </source>
</evidence>
<dbReference type="Pfam" id="PF22624">
    <property type="entry name" value="AASDHPPT_N"/>
    <property type="match status" value="1"/>
</dbReference>
<dbReference type="GO" id="GO:0019878">
    <property type="term" value="P:lysine biosynthetic process via aminoadipic acid"/>
    <property type="evidence" value="ECO:0007669"/>
    <property type="project" value="TreeGrafter"/>
</dbReference>
<dbReference type="InterPro" id="IPR055066">
    <property type="entry name" value="AASDHPPT_N"/>
</dbReference>
<evidence type="ECO:0000256" key="1">
    <source>
        <dbReference type="ARBA" id="ARBA00001946"/>
    </source>
</evidence>
<dbReference type="Proteomes" id="UP001144256">
    <property type="component" value="Unassembled WGS sequence"/>
</dbReference>
<dbReference type="GO" id="GO:0006633">
    <property type="term" value="P:fatty acid biosynthetic process"/>
    <property type="evidence" value="ECO:0007669"/>
    <property type="project" value="InterPro"/>
</dbReference>
<comment type="cofactor">
    <cofactor evidence="1">
        <name>Mg(2+)</name>
        <dbReference type="ChEBI" id="CHEBI:18420"/>
    </cofactor>
</comment>
<evidence type="ECO:0000259" key="7">
    <source>
        <dbReference type="Pfam" id="PF22624"/>
    </source>
</evidence>
<evidence type="ECO:0000259" key="6">
    <source>
        <dbReference type="Pfam" id="PF01648"/>
    </source>
</evidence>
<keyword evidence="5" id="KW-0460">Magnesium</keyword>
<comment type="similarity">
    <text evidence="2">Belongs to the P-Pant transferase superfamily. Gsp/Sfp/HetI/AcpT family.</text>
</comment>
<proteinExistence type="inferred from homology"/>
<reference evidence="8" key="1">
    <citation type="submission" date="2022-06" db="EMBL/GenBank/DDBJ databases">
        <title>Vallitalea longa sp. nov., an anaerobic bacterium isolated from marine sediment.</title>
        <authorList>
            <person name="Hirano S."/>
            <person name="Terahara T."/>
            <person name="Mori K."/>
            <person name="Hamada M."/>
            <person name="Matsumoto R."/>
            <person name="Kobayashi T."/>
        </authorList>
    </citation>
    <scope>NUCLEOTIDE SEQUENCE</scope>
    <source>
        <strain evidence="8">SH18-1</strain>
    </source>
</reference>
<comment type="caution">
    <text evidence="8">The sequence shown here is derived from an EMBL/GenBank/DDBJ whole genome shotgun (WGS) entry which is preliminary data.</text>
</comment>
<organism evidence="8 9">
    <name type="scientific">Vallitalea longa</name>
    <dbReference type="NCBI Taxonomy" id="2936439"/>
    <lineage>
        <taxon>Bacteria</taxon>
        <taxon>Bacillati</taxon>
        <taxon>Bacillota</taxon>
        <taxon>Clostridia</taxon>
        <taxon>Lachnospirales</taxon>
        <taxon>Vallitaleaceae</taxon>
        <taxon>Vallitalea</taxon>
    </lineage>
</organism>
<feature type="domain" description="4'-phosphopantetheinyl transferase" evidence="6">
    <location>
        <begin position="105"/>
        <end position="206"/>
    </location>
</feature>
<dbReference type="AlphaFoldDB" id="A0A9W5Y9Y1"/>
<dbReference type="Pfam" id="PF01648">
    <property type="entry name" value="ACPS"/>
    <property type="match status" value="1"/>
</dbReference>
<protein>
    <submittedName>
        <fullName evidence="8">4'-phosphopantetheinyl transferase</fullName>
    </submittedName>
</protein>
<dbReference type="GO" id="GO:0005829">
    <property type="term" value="C:cytosol"/>
    <property type="evidence" value="ECO:0007669"/>
    <property type="project" value="TreeGrafter"/>
</dbReference>
<evidence type="ECO:0000313" key="9">
    <source>
        <dbReference type="Proteomes" id="UP001144256"/>
    </source>
</evidence>
<feature type="domain" description="4'-phosphopantetheinyl transferase N-terminal" evidence="7">
    <location>
        <begin position="19"/>
        <end position="100"/>
    </location>
</feature>
<gene>
    <name evidence="8" type="ORF">SH1V18_25200</name>
</gene>
<dbReference type="EMBL" id="BRLB01000007">
    <property type="protein sequence ID" value="GKX30040.1"/>
    <property type="molecule type" value="Genomic_DNA"/>
</dbReference>
<dbReference type="PANTHER" id="PTHR12215:SF10">
    <property type="entry name" value="L-AMINOADIPATE-SEMIALDEHYDE DEHYDROGENASE-PHOSPHOPANTETHEINYL TRANSFERASE"/>
    <property type="match status" value="1"/>
</dbReference>
<dbReference type="InterPro" id="IPR004568">
    <property type="entry name" value="Ppantetheine-prot_Trfase_dom"/>
</dbReference>
<dbReference type="GO" id="GO:0000287">
    <property type="term" value="F:magnesium ion binding"/>
    <property type="evidence" value="ECO:0007669"/>
    <property type="project" value="InterPro"/>
</dbReference>
<keyword evidence="4" id="KW-0479">Metal-binding</keyword>
<dbReference type="InterPro" id="IPR050559">
    <property type="entry name" value="P-Pant_transferase_sf"/>
</dbReference>
<evidence type="ECO:0000313" key="8">
    <source>
        <dbReference type="EMBL" id="GKX30040.1"/>
    </source>
</evidence>
<dbReference type="NCBIfam" id="TIGR00556">
    <property type="entry name" value="pantethn_trn"/>
    <property type="match status" value="1"/>
</dbReference>
<evidence type="ECO:0000256" key="3">
    <source>
        <dbReference type="ARBA" id="ARBA00022679"/>
    </source>
</evidence>
<dbReference type="RefSeq" id="WP_281815897.1">
    <property type="nucleotide sequence ID" value="NZ_BRLB01000007.1"/>
</dbReference>